<dbReference type="InterPro" id="IPR001841">
    <property type="entry name" value="Znf_RING"/>
</dbReference>
<dbReference type="InterPro" id="IPR015887">
    <property type="entry name" value="DNA_glyclase_Znf_dom_DNA_BS"/>
</dbReference>
<dbReference type="PROSITE" id="PS01242">
    <property type="entry name" value="ZF_FPG_1"/>
    <property type="match status" value="1"/>
</dbReference>
<reference evidence="2" key="1">
    <citation type="journal article" date="2020" name="Nature">
        <title>Giant virus diversity and host interactions through global metagenomics.</title>
        <authorList>
            <person name="Schulz F."/>
            <person name="Roux S."/>
            <person name="Paez-Espino D."/>
            <person name="Jungbluth S."/>
            <person name="Walsh D.A."/>
            <person name="Denef V.J."/>
            <person name="McMahon K.D."/>
            <person name="Konstantinidis K.T."/>
            <person name="Eloe-Fadrosh E.A."/>
            <person name="Kyrpides N.C."/>
            <person name="Woyke T."/>
        </authorList>
    </citation>
    <scope>NUCLEOTIDE SEQUENCE</scope>
    <source>
        <strain evidence="2">GVMAG-M-3300023174-182</strain>
    </source>
</reference>
<dbReference type="EMBL" id="MN739616">
    <property type="protein sequence ID" value="QHT16170.1"/>
    <property type="molecule type" value="Genomic_DNA"/>
</dbReference>
<protein>
    <recommendedName>
        <fullName evidence="1">RING-type domain-containing protein</fullName>
    </recommendedName>
</protein>
<dbReference type="InterPro" id="IPR011011">
    <property type="entry name" value="Znf_FYVE_PHD"/>
</dbReference>
<proteinExistence type="predicted"/>
<dbReference type="InterPro" id="IPR013083">
    <property type="entry name" value="Znf_RING/FYVE/PHD"/>
</dbReference>
<evidence type="ECO:0000259" key="1">
    <source>
        <dbReference type="PROSITE" id="PS50089"/>
    </source>
</evidence>
<dbReference type="PROSITE" id="PS50089">
    <property type="entry name" value="ZF_RING_2"/>
    <property type="match status" value="1"/>
</dbReference>
<dbReference type="Gene3D" id="3.30.40.10">
    <property type="entry name" value="Zinc/RING finger domain, C3HC4 (zinc finger)"/>
    <property type="match status" value="1"/>
</dbReference>
<dbReference type="GO" id="GO:0016799">
    <property type="term" value="F:hydrolase activity, hydrolyzing N-glycosyl compounds"/>
    <property type="evidence" value="ECO:0007669"/>
    <property type="project" value="InterPro"/>
</dbReference>
<dbReference type="GO" id="GO:0008270">
    <property type="term" value="F:zinc ion binding"/>
    <property type="evidence" value="ECO:0007669"/>
    <property type="project" value="InterPro"/>
</dbReference>
<sequence length="73" mass="8386">MGSFISSHNMYTGKHFEKSCYICNKNIDNESYVICVSCKIKLHNDCEEKYQDARSYCLCPKCQKIGSLGSVYQ</sequence>
<dbReference type="GO" id="GO:0003906">
    <property type="term" value="F:DNA-(apurinic or apyrimidinic site) endonuclease activity"/>
    <property type="evidence" value="ECO:0007669"/>
    <property type="project" value="InterPro"/>
</dbReference>
<dbReference type="SUPFAM" id="SSF57903">
    <property type="entry name" value="FYVE/PHD zinc finger"/>
    <property type="match status" value="1"/>
</dbReference>
<evidence type="ECO:0000313" key="2">
    <source>
        <dbReference type="EMBL" id="QHT16170.1"/>
    </source>
</evidence>
<name>A0A6C0DIU8_9ZZZZ</name>
<dbReference type="AlphaFoldDB" id="A0A6C0DIU8"/>
<feature type="domain" description="RING-type" evidence="1">
    <location>
        <begin position="20"/>
        <end position="63"/>
    </location>
</feature>
<accession>A0A6C0DIU8</accession>
<dbReference type="GO" id="GO:0006281">
    <property type="term" value="P:DNA repair"/>
    <property type="evidence" value="ECO:0007669"/>
    <property type="project" value="InterPro"/>
</dbReference>
<organism evidence="2">
    <name type="scientific">viral metagenome</name>
    <dbReference type="NCBI Taxonomy" id="1070528"/>
    <lineage>
        <taxon>unclassified sequences</taxon>
        <taxon>metagenomes</taxon>
        <taxon>organismal metagenomes</taxon>
    </lineage>
</organism>
<dbReference type="GO" id="GO:0003677">
    <property type="term" value="F:DNA binding"/>
    <property type="evidence" value="ECO:0007669"/>
    <property type="project" value="InterPro"/>
</dbReference>